<evidence type="ECO:0000313" key="2">
    <source>
        <dbReference type="Proteomes" id="UP000741013"/>
    </source>
</evidence>
<sequence>MQVEVHHPRQGRLAHVVGQVVGGGGGVGADQVVHRVPATRPPLQQ</sequence>
<dbReference type="EMBL" id="JAGGMS010000001">
    <property type="protein sequence ID" value="MBP2183901.1"/>
    <property type="molecule type" value="Genomic_DNA"/>
</dbReference>
<name>A0ABS4PWU3_9PSEU</name>
<proteinExistence type="predicted"/>
<protein>
    <submittedName>
        <fullName evidence="1">Uncharacterized protein</fullName>
    </submittedName>
</protein>
<keyword evidence="2" id="KW-1185">Reference proteome</keyword>
<dbReference type="Proteomes" id="UP000741013">
    <property type="component" value="Unassembled WGS sequence"/>
</dbReference>
<evidence type="ECO:0000313" key="1">
    <source>
        <dbReference type="EMBL" id="MBP2183901.1"/>
    </source>
</evidence>
<dbReference type="RefSeq" id="WP_308158886.1">
    <property type="nucleotide sequence ID" value="NZ_JAGGMS010000001.1"/>
</dbReference>
<reference evidence="1 2" key="1">
    <citation type="submission" date="2021-03" db="EMBL/GenBank/DDBJ databases">
        <title>Sequencing the genomes of 1000 actinobacteria strains.</title>
        <authorList>
            <person name="Klenk H.-P."/>
        </authorList>
    </citation>
    <scope>NUCLEOTIDE SEQUENCE [LARGE SCALE GENOMIC DNA]</scope>
    <source>
        <strain evidence="1 2">DSM 45510</strain>
    </source>
</reference>
<organism evidence="1 2">
    <name type="scientific">Amycolatopsis magusensis</name>
    <dbReference type="NCBI Taxonomy" id="882444"/>
    <lineage>
        <taxon>Bacteria</taxon>
        <taxon>Bacillati</taxon>
        <taxon>Actinomycetota</taxon>
        <taxon>Actinomycetes</taxon>
        <taxon>Pseudonocardiales</taxon>
        <taxon>Pseudonocardiaceae</taxon>
        <taxon>Amycolatopsis</taxon>
    </lineage>
</organism>
<gene>
    <name evidence="1" type="ORF">JOM49_005427</name>
</gene>
<comment type="caution">
    <text evidence="1">The sequence shown here is derived from an EMBL/GenBank/DDBJ whole genome shotgun (WGS) entry which is preliminary data.</text>
</comment>
<accession>A0ABS4PWU3</accession>